<proteinExistence type="inferred from homology"/>
<sequence>MTTSALNNTLANAKGNPVSTRRLQLVWSIKREPVAVIRVAFATTDRVRVNQHFGAAEGFAIYDVVPDKATLVGVAEFADELMDGNEGKLSAKVDFLDGCNAVYVTAIGASAIKQLTARGIQPIRINEVDHVDVLLHDIALAMSEGGVSWIDRAIAAQAKSRSDDRFAAMEEEGWEG</sequence>
<evidence type="ECO:0000256" key="1">
    <source>
        <dbReference type="ARBA" id="ARBA00010285"/>
    </source>
</evidence>
<protein>
    <submittedName>
        <fullName evidence="4">Protein NifX</fullName>
    </submittedName>
</protein>
<dbReference type="InterPro" id="IPR034169">
    <property type="entry name" value="NifX-like"/>
</dbReference>
<accession>A0A1A8Y0E0</accession>
<feature type="domain" description="Dinitrogenase iron-molybdenum cofactor biosynthesis" evidence="3">
    <location>
        <begin position="47"/>
        <end position="129"/>
    </location>
</feature>
<comment type="similarity">
    <text evidence="1">Belongs to the NifX/NifY family.</text>
</comment>
<reference evidence="4 5" key="1">
    <citation type="submission" date="2016-06" db="EMBL/GenBank/DDBJ databases">
        <authorList>
            <person name="Kjaerup R.B."/>
            <person name="Dalgaard T.S."/>
            <person name="Juul-Madsen H.R."/>
        </authorList>
    </citation>
    <scope>NUCLEOTIDE SEQUENCE [LARGE SCALE GENOMIC DNA]</scope>
    <source>
        <strain evidence="4">2</strain>
    </source>
</reference>
<dbReference type="Gene3D" id="3.30.420.130">
    <property type="entry name" value="Dinitrogenase iron-molybdenum cofactor biosynthesis domain"/>
    <property type="match status" value="1"/>
</dbReference>
<dbReference type="PANTHER" id="PTHR33937:SF1">
    <property type="entry name" value="IRON-MOLIBDENUM COFACTOR PROCESSING PROTEIN"/>
    <property type="match status" value="1"/>
</dbReference>
<dbReference type="Proteomes" id="UP000199600">
    <property type="component" value="Unassembled WGS sequence"/>
</dbReference>
<name>A0A1A8Y0E0_9RHOO</name>
<keyword evidence="5" id="KW-1185">Reference proteome</keyword>
<evidence type="ECO:0000259" key="3">
    <source>
        <dbReference type="Pfam" id="PF02579"/>
    </source>
</evidence>
<dbReference type="Pfam" id="PF02579">
    <property type="entry name" value="Nitro_FeMo-Co"/>
    <property type="match status" value="1"/>
</dbReference>
<dbReference type="EMBL" id="FLQY01000348">
    <property type="protein sequence ID" value="SBT10437.1"/>
    <property type="molecule type" value="Genomic_DNA"/>
</dbReference>
<gene>
    <name evidence="4" type="primary">nifX</name>
    <name evidence="4" type="ORF">PROAA_470008</name>
</gene>
<dbReference type="SUPFAM" id="SSF53146">
    <property type="entry name" value="Nitrogenase accessory factor-like"/>
    <property type="match status" value="1"/>
</dbReference>
<dbReference type="InterPro" id="IPR003731">
    <property type="entry name" value="Di-Nase_FeMo-co_biosynth"/>
</dbReference>
<organism evidence="4 5">
    <name type="scientific">Candidatus Propionivibrio aalborgensis</name>
    <dbReference type="NCBI Taxonomy" id="1860101"/>
    <lineage>
        <taxon>Bacteria</taxon>
        <taxon>Pseudomonadati</taxon>
        <taxon>Pseudomonadota</taxon>
        <taxon>Betaproteobacteria</taxon>
        <taxon>Rhodocyclales</taxon>
        <taxon>Rhodocyclaceae</taxon>
        <taxon>Propionivibrio</taxon>
    </lineage>
</organism>
<evidence type="ECO:0000313" key="4">
    <source>
        <dbReference type="EMBL" id="SBT10437.1"/>
    </source>
</evidence>
<evidence type="ECO:0000256" key="2">
    <source>
        <dbReference type="ARBA" id="ARBA00023231"/>
    </source>
</evidence>
<evidence type="ECO:0000313" key="5">
    <source>
        <dbReference type="Proteomes" id="UP000199600"/>
    </source>
</evidence>
<keyword evidence="2" id="KW-0535">Nitrogen fixation</keyword>
<dbReference type="CDD" id="cd00853">
    <property type="entry name" value="NifX"/>
    <property type="match status" value="1"/>
</dbReference>
<dbReference type="AlphaFoldDB" id="A0A1A8Y0E0"/>
<dbReference type="InterPro" id="IPR036105">
    <property type="entry name" value="DiNase_FeMo-co_biosyn_sf"/>
</dbReference>
<dbReference type="InterPro" id="IPR051840">
    <property type="entry name" value="NifX/NifY_domain"/>
</dbReference>
<dbReference type="PANTHER" id="PTHR33937">
    <property type="entry name" value="IRON-MOLYBDENUM PROTEIN-RELATED-RELATED"/>
    <property type="match status" value="1"/>
</dbReference>